<accession>A0AAW1U2M2</accession>
<feature type="compositionally biased region" description="Basic and acidic residues" evidence="1">
    <location>
        <begin position="915"/>
        <end position="925"/>
    </location>
</feature>
<evidence type="ECO:0000313" key="3">
    <source>
        <dbReference type="Proteomes" id="UP001431783"/>
    </source>
</evidence>
<sequence length="977" mass="110442">MDESRIDRISIRTTQLESDSQVDCGDEALPEVGSSCPDDGVSDISEIKGYQVVSKEVHEPSGETPNKGHEIFSSQHKRFLVPIAPLTSSENVVISGEESNEITNDEELYHETVEAKEIGSVVEKIVETCYNLQSDSMDNIKTEKEKFEEEPCQRDEGFEKIISTTIVNQNILKPQSQVSIPILDDPKITHAKLSRAEENSKGVEKERTCDVGGGSDSIREKMSSQKVLPESCRTSHDGMEKFPLILQDKKYSRNEKRSAELRKDEPGGEQEEIIREFAESNVPIASSEVQPCDKKLDEALVESQYSISGEMKPKITLPSKSIKNKIVETVESKKESKIPTMEKALFTEISKEISETKKYNDLAETSFTETDNFGNRHEIYSVMSNYGEHTTSLDLSKKSEQSETQYPIGICNEILCEFDENEESIESPKTTKQSTCITNEYRTDSFGTAFSETKTKIGNIPSAAKPERTTNKLQFSIDSSEVSESELVKNIQWQVSTVSYSTESSASLKNVSEELLKKTELTTPINKQLQSSVQSEYASINTEAGMHPTDAEARFLERNRKLLTAKQQNLDHSSEQQLHDKEEKNAIDFDMNLTAESSVNEPMRQNETVFLEESPLKSVGSLSKEGQSFVESYENTTTVKPQRVSKLSVEYTMNVPTDSHKNEPITRTEQYVFEPAMSDSPMTTKVNFPMDSVQQKLFSQTVIDQSLDTTELTTECSIKLTPECSEEKTMGRNVSFMEESRMRTISSLTKGEQSFADSNEEIILSRSQDISTVKLQHQSESPENYDTNIAKDSSQNKPMARIEKYAFESDKLVTPTTTKVQSLIRTVEEMSSSPKREFVIEQSLGTSELTKECYRNTTAEFSEEKPIYQIERNSSEELSLKSVTPLNLEKRSAYVSDEKMSPPYCGDVSPVKPRQKPESQKNYDKNIQKILSKKNSLLQQKNMLPNLFNRIRQWSQMCSLPLVQRNKIHLPRKENAI</sequence>
<feature type="compositionally biased region" description="Polar residues" evidence="1">
    <location>
        <begin position="11"/>
        <end position="21"/>
    </location>
</feature>
<comment type="caution">
    <text evidence="2">The sequence shown here is derived from an EMBL/GenBank/DDBJ whole genome shotgun (WGS) entry which is preliminary data.</text>
</comment>
<gene>
    <name evidence="2" type="ORF">WA026_020664</name>
</gene>
<keyword evidence="3" id="KW-1185">Reference proteome</keyword>
<dbReference type="EMBL" id="JARQZJ010000045">
    <property type="protein sequence ID" value="KAK9878036.1"/>
    <property type="molecule type" value="Genomic_DNA"/>
</dbReference>
<name>A0AAW1U2M2_9CUCU</name>
<feature type="compositionally biased region" description="Basic and acidic residues" evidence="1">
    <location>
        <begin position="1"/>
        <end position="10"/>
    </location>
</feature>
<dbReference type="AlphaFoldDB" id="A0AAW1U2M2"/>
<feature type="region of interest" description="Disordered" evidence="1">
    <location>
        <begin position="194"/>
        <end position="234"/>
    </location>
</feature>
<feature type="compositionally biased region" description="Basic and acidic residues" evidence="1">
    <location>
        <begin position="194"/>
        <end position="209"/>
    </location>
</feature>
<proteinExistence type="predicted"/>
<feature type="region of interest" description="Disordered" evidence="1">
    <location>
        <begin position="898"/>
        <end position="925"/>
    </location>
</feature>
<protein>
    <submittedName>
        <fullName evidence="2">Uncharacterized protein</fullName>
    </submittedName>
</protein>
<feature type="region of interest" description="Disordered" evidence="1">
    <location>
        <begin position="1"/>
        <end position="42"/>
    </location>
</feature>
<organism evidence="2 3">
    <name type="scientific">Henosepilachna vigintioctopunctata</name>
    <dbReference type="NCBI Taxonomy" id="420089"/>
    <lineage>
        <taxon>Eukaryota</taxon>
        <taxon>Metazoa</taxon>
        <taxon>Ecdysozoa</taxon>
        <taxon>Arthropoda</taxon>
        <taxon>Hexapoda</taxon>
        <taxon>Insecta</taxon>
        <taxon>Pterygota</taxon>
        <taxon>Neoptera</taxon>
        <taxon>Endopterygota</taxon>
        <taxon>Coleoptera</taxon>
        <taxon>Polyphaga</taxon>
        <taxon>Cucujiformia</taxon>
        <taxon>Coccinelloidea</taxon>
        <taxon>Coccinellidae</taxon>
        <taxon>Epilachninae</taxon>
        <taxon>Epilachnini</taxon>
        <taxon>Henosepilachna</taxon>
    </lineage>
</organism>
<feature type="region of interest" description="Disordered" evidence="1">
    <location>
        <begin position="777"/>
        <end position="796"/>
    </location>
</feature>
<evidence type="ECO:0000313" key="2">
    <source>
        <dbReference type="EMBL" id="KAK9878036.1"/>
    </source>
</evidence>
<reference evidence="2 3" key="1">
    <citation type="submission" date="2023-03" db="EMBL/GenBank/DDBJ databases">
        <title>Genome insight into feeding habits of ladybird beetles.</title>
        <authorList>
            <person name="Li H.-S."/>
            <person name="Huang Y.-H."/>
            <person name="Pang H."/>
        </authorList>
    </citation>
    <scope>NUCLEOTIDE SEQUENCE [LARGE SCALE GENOMIC DNA]</scope>
    <source>
        <strain evidence="2">SYSU_2023b</strain>
        <tissue evidence="2">Whole body</tissue>
    </source>
</reference>
<dbReference type="Proteomes" id="UP001431783">
    <property type="component" value="Unassembled WGS sequence"/>
</dbReference>
<evidence type="ECO:0000256" key="1">
    <source>
        <dbReference type="SAM" id="MobiDB-lite"/>
    </source>
</evidence>